<reference evidence="2" key="1">
    <citation type="submission" date="2025-08" db="UniProtKB">
        <authorList>
            <consortium name="RefSeq"/>
        </authorList>
    </citation>
    <scope>IDENTIFICATION</scope>
</reference>
<sequence>MSKHRYKPGSVLVRLTERKPRRILRAYFGMRLQGRRSTFNTSEGTALTSRCKSLFSMMLAPGWSTCLRRSLLPLLLLLLSLQRPAGSSQVEMKIDFNLAPEAFDDQYQGCSQQVTEALSQGDYFAKELEGHRSYSRAWQKAHLNWLNQDKALPKTMTTAHAVAILVYSLNDNVHSDFTKAMAGAGRSPQYYEHSFRFKYLHYYLTSAIQLLRREVIMKNESPCYEVYHRAKDANFKAHSGATVRFGQFLSASLLREEAQELGNETVFTIITCLGAPVEDFTLKKEILIPPYELFEVINVSYYPRRNWLQLQSTGNLSTYNCQLLKASSKKYIPAPLVIAFLSILASVINSSQSRV</sequence>
<evidence type="ECO:0000313" key="1">
    <source>
        <dbReference type="Proteomes" id="UP000694863"/>
    </source>
</evidence>
<proteinExistence type="predicted"/>
<dbReference type="Proteomes" id="UP000694863">
    <property type="component" value="Unplaced"/>
</dbReference>
<evidence type="ECO:0000313" key="2">
    <source>
        <dbReference type="RefSeq" id="XP_045144412.1"/>
    </source>
</evidence>
<keyword evidence="1" id="KW-1185">Reference proteome</keyword>
<protein>
    <submittedName>
        <fullName evidence="2">Ecto-ADP-ribosyltransferase 4 isoform X1</fullName>
    </submittedName>
</protein>
<gene>
    <name evidence="2" type="primary">ART4</name>
</gene>
<accession>A0AC55CY45</accession>
<dbReference type="RefSeq" id="XP_045144412.1">
    <property type="nucleotide sequence ID" value="XM_045288477.1"/>
</dbReference>
<name>A0AC55CY45_ECHTE</name>
<organism evidence="1 2">
    <name type="scientific">Echinops telfairi</name>
    <name type="common">Lesser hedgehog tenrec</name>
    <dbReference type="NCBI Taxonomy" id="9371"/>
    <lineage>
        <taxon>Eukaryota</taxon>
        <taxon>Metazoa</taxon>
        <taxon>Chordata</taxon>
        <taxon>Craniata</taxon>
        <taxon>Vertebrata</taxon>
        <taxon>Euteleostomi</taxon>
        <taxon>Mammalia</taxon>
        <taxon>Eutheria</taxon>
        <taxon>Afrotheria</taxon>
        <taxon>Tenrecidae</taxon>
        <taxon>Tenrecinae</taxon>
        <taxon>Echinops</taxon>
    </lineage>
</organism>